<dbReference type="SUPFAM" id="SSF50022">
    <property type="entry name" value="ISP domain"/>
    <property type="match status" value="1"/>
</dbReference>
<dbReference type="InterPro" id="IPR036922">
    <property type="entry name" value="Rieske_2Fe-2S_sf"/>
</dbReference>
<dbReference type="PROSITE" id="PS51296">
    <property type="entry name" value="RIESKE"/>
    <property type="match status" value="1"/>
</dbReference>
<dbReference type="PRINTS" id="PR00162">
    <property type="entry name" value="RIESKE"/>
</dbReference>
<name>A0ABR5Z174_9GAMM</name>
<dbReference type="InterPro" id="IPR005805">
    <property type="entry name" value="Rieske_Fe-S_prot_C"/>
</dbReference>
<feature type="domain" description="Rieske" evidence="8">
    <location>
        <begin position="60"/>
        <end position="156"/>
    </location>
</feature>
<keyword evidence="4" id="KW-0411">Iron-sulfur</keyword>
<feature type="chain" id="PRO_5045249227" evidence="7">
    <location>
        <begin position="31"/>
        <end position="173"/>
    </location>
</feature>
<keyword evidence="10" id="KW-1185">Reference proteome</keyword>
<keyword evidence="5" id="KW-1015">Disulfide bond</keyword>
<proteinExistence type="predicted"/>
<accession>A0ABR5Z174</accession>
<evidence type="ECO:0000256" key="2">
    <source>
        <dbReference type="ARBA" id="ARBA00022723"/>
    </source>
</evidence>
<dbReference type="PROSITE" id="PS51318">
    <property type="entry name" value="TAT"/>
    <property type="match status" value="1"/>
</dbReference>
<evidence type="ECO:0000256" key="6">
    <source>
        <dbReference type="ARBA" id="ARBA00034078"/>
    </source>
</evidence>
<evidence type="ECO:0000259" key="8">
    <source>
        <dbReference type="PROSITE" id="PS51296"/>
    </source>
</evidence>
<comment type="cofactor">
    <cofactor evidence="6">
        <name>[2Fe-2S] cluster</name>
        <dbReference type="ChEBI" id="CHEBI:190135"/>
    </cofactor>
</comment>
<reference evidence="9 10" key="1">
    <citation type="submission" date="2020-02" db="EMBL/GenBank/DDBJ databases">
        <title>Synteny-based analysis reveals conserved mechanism for high triclosan tolerance in Pseudomonas, as well as instances of horizontal transfer.</title>
        <authorList>
            <person name="Mcfarland A.G."/>
            <person name="Bertucci H.K."/>
            <person name="Litmann E."/>
            <person name="Shen J."/>
            <person name="Huttenhower C."/>
            <person name="Hartmann E.M."/>
        </authorList>
    </citation>
    <scope>NUCLEOTIDE SEQUENCE [LARGE SCALE GENOMIC DNA]</scope>
    <source>
        <strain evidence="9 10">115A1</strain>
    </source>
</reference>
<protein>
    <submittedName>
        <fullName evidence="9">Arsenate reductase (Azurin) small subunit</fullName>
        <ecNumber evidence="9">1.20.9.1</ecNumber>
    </submittedName>
</protein>
<dbReference type="EMBL" id="JAAMRF010000005">
    <property type="protein sequence ID" value="MBA1273926.1"/>
    <property type="molecule type" value="Genomic_DNA"/>
</dbReference>
<evidence type="ECO:0000256" key="5">
    <source>
        <dbReference type="ARBA" id="ARBA00023157"/>
    </source>
</evidence>
<dbReference type="Proteomes" id="UP000786387">
    <property type="component" value="Unassembled WGS sequence"/>
</dbReference>
<evidence type="ECO:0000256" key="4">
    <source>
        <dbReference type="ARBA" id="ARBA00023014"/>
    </source>
</evidence>
<evidence type="ECO:0000256" key="1">
    <source>
        <dbReference type="ARBA" id="ARBA00022714"/>
    </source>
</evidence>
<dbReference type="NCBIfam" id="TIGR02694">
    <property type="entry name" value="arsenite_ox_S"/>
    <property type="match status" value="1"/>
</dbReference>
<feature type="signal peptide" evidence="7">
    <location>
        <begin position="1"/>
        <end position="30"/>
    </location>
</feature>
<dbReference type="InterPro" id="IPR014349">
    <property type="entry name" value="Rieske_Fe-S_prot"/>
</dbReference>
<dbReference type="GO" id="GO:0050611">
    <property type="term" value="F:arsenate reductase (azurin) activity"/>
    <property type="evidence" value="ECO:0007669"/>
    <property type="project" value="UniProtKB-EC"/>
</dbReference>
<evidence type="ECO:0000313" key="9">
    <source>
        <dbReference type="EMBL" id="MBA1273926.1"/>
    </source>
</evidence>
<evidence type="ECO:0000313" key="10">
    <source>
        <dbReference type="Proteomes" id="UP000786387"/>
    </source>
</evidence>
<keyword evidence="3" id="KW-0408">Iron</keyword>
<keyword evidence="7" id="KW-0732">Signal</keyword>
<evidence type="ECO:0000256" key="3">
    <source>
        <dbReference type="ARBA" id="ARBA00023004"/>
    </source>
</evidence>
<dbReference type="InterPro" id="IPR014067">
    <property type="entry name" value="AioB/IdrB_ssu"/>
</dbReference>
<dbReference type="CDD" id="cd03476">
    <property type="entry name" value="Rieske_ArOX_small"/>
    <property type="match status" value="1"/>
</dbReference>
<dbReference type="InterPro" id="IPR006311">
    <property type="entry name" value="TAT_signal"/>
</dbReference>
<dbReference type="Pfam" id="PF00355">
    <property type="entry name" value="Rieske"/>
    <property type="match status" value="1"/>
</dbReference>
<dbReference type="Gene3D" id="2.102.10.10">
    <property type="entry name" value="Rieske [2Fe-2S] iron-sulphur domain"/>
    <property type="match status" value="1"/>
</dbReference>
<keyword evidence="2" id="KW-0479">Metal-binding</keyword>
<dbReference type="PANTHER" id="PTHR10134">
    <property type="entry name" value="CYTOCHROME B-C1 COMPLEX SUBUNIT RIESKE, MITOCHONDRIAL"/>
    <property type="match status" value="1"/>
</dbReference>
<sequence length="173" mass="18320">MGKLTRRIFLKFTGSGAAVSTLALSSAAFAQQPTKSFPPGATTLPYPQQAIAKLGDLKINNPVSFSYPDGASPCALIKKGKPVSGGVGPDNDIVAYSTLCTHMGCPVLYDQAAETFKCPCHYSIFDPDKAGQMVTGQATENLPQIVLAYNDEEKSVYAIAVQGLIYGRQANII</sequence>
<dbReference type="InterPro" id="IPR017941">
    <property type="entry name" value="Rieske_2Fe-2S"/>
</dbReference>
<keyword evidence="1" id="KW-0001">2Fe-2S</keyword>
<gene>
    <name evidence="9" type="ORF">G7026_11205</name>
</gene>
<organism evidence="9 10">
    <name type="scientific">Stutzerimonas azotifigens</name>
    <dbReference type="NCBI Taxonomy" id="291995"/>
    <lineage>
        <taxon>Bacteria</taxon>
        <taxon>Pseudomonadati</taxon>
        <taxon>Pseudomonadota</taxon>
        <taxon>Gammaproteobacteria</taxon>
        <taxon>Pseudomonadales</taxon>
        <taxon>Pseudomonadaceae</taxon>
        <taxon>Stutzerimonas</taxon>
    </lineage>
</organism>
<evidence type="ECO:0000256" key="7">
    <source>
        <dbReference type="SAM" id="SignalP"/>
    </source>
</evidence>
<dbReference type="EC" id="1.20.9.1" evidence="9"/>
<keyword evidence="9" id="KW-0560">Oxidoreductase</keyword>
<comment type="caution">
    <text evidence="9">The sequence shown here is derived from an EMBL/GenBank/DDBJ whole genome shotgun (WGS) entry which is preliminary data.</text>
</comment>